<reference evidence="2 3" key="1">
    <citation type="submission" date="2020-09" db="EMBL/GenBank/DDBJ databases">
        <title>Sphingomonas sp., a new species isolated from pork steak.</title>
        <authorList>
            <person name="Heidler von Heilborn D."/>
        </authorList>
    </citation>
    <scope>NUCLEOTIDE SEQUENCE [LARGE SCALE GENOMIC DNA]</scope>
    <source>
        <strain evidence="3">S8-3T</strain>
    </source>
</reference>
<dbReference type="KEGG" id="spap:H3Z74_10525"/>
<protein>
    <submittedName>
        <fullName evidence="2">Uncharacterized protein</fullName>
    </submittedName>
</protein>
<dbReference type="EMBL" id="CP061038">
    <property type="protein sequence ID" value="QNQ11523.1"/>
    <property type="molecule type" value="Genomic_DNA"/>
</dbReference>
<keyword evidence="1" id="KW-0732">Signal</keyword>
<sequence length="370" mass="38732">MRLRVGVQVAAALLLSAPAVAAKKPPLSWQASGDRIAVPTAHLSLSKTAGSAVMTETHEFSRKGEGLDNVAQFETPDRKIFGTAYVYLPAYPDVALTAYQTDRSIRGRFGAITFTEQSVVASDGHPGTVIRLVYSDGRAEKVNGGEPVATAAAFLRASGWIVKLRASGPAERRSEVVAVLDGLLAGLRIDKGTYVHPVGLLQLAAPCPAADRPAAVVPKTDKTTARVLAAAMNSAVVTIDPKGKKDDLARPFPNNGLQQACVRGTIKHGDSSIDLLQPVGLADPDTVVGVINDAGSMLVIEKALTSPGYDFKVAEIGVANIYGSYDAIPSVTQINALFSGTATEGTSRQASVKLLATGDTRMDIVMESAK</sequence>
<gene>
    <name evidence="2" type="ORF">H3Z74_10525</name>
</gene>
<dbReference type="Proteomes" id="UP000516148">
    <property type="component" value="Chromosome"/>
</dbReference>
<name>A0A7H0LPC0_9SPHN</name>
<feature type="chain" id="PRO_5028824914" evidence="1">
    <location>
        <begin position="22"/>
        <end position="370"/>
    </location>
</feature>
<keyword evidence="3" id="KW-1185">Reference proteome</keyword>
<evidence type="ECO:0000256" key="1">
    <source>
        <dbReference type="SAM" id="SignalP"/>
    </source>
</evidence>
<proteinExistence type="predicted"/>
<dbReference type="AlphaFoldDB" id="A0A7H0LPC0"/>
<feature type="signal peptide" evidence="1">
    <location>
        <begin position="1"/>
        <end position="21"/>
    </location>
</feature>
<evidence type="ECO:0000313" key="2">
    <source>
        <dbReference type="EMBL" id="QNQ11523.1"/>
    </source>
</evidence>
<accession>A0A7H0LPC0</accession>
<organism evidence="2 3">
    <name type="scientific">Sphingomonas alpina</name>
    <dbReference type="NCBI Taxonomy" id="653931"/>
    <lineage>
        <taxon>Bacteria</taxon>
        <taxon>Pseudomonadati</taxon>
        <taxon>Pseudomonadota</taxon>
        <taxon>Alphaproteobacteria</taxon>
        <taxon>Sphingomonadales</taxon>
        <taxon>Sphingomonadaceae</taxon>
        <taxon>Sphingomonas</taxon>
    </lineage>
</organism>
<evidence type="ECO:0000313" key="3">
    <source>
        <dbReference type="Proteomes" id="UP000516148"/>
    </source>
</evidence>
<dbReference type="RefSeq" id="WP_187763803.1">
    <property type="nucleotide sequence ID" value="NZ_CP061038.1"/>
</dbReference>